<dbReference type="AlphaFoldDB" id="I0HIU5"/>
<accession>I0HIU5</accession>
<dbReference type="PATRIC" id="fig|512565.3.peg.7728"/>
<name>I0HIU5_ACTM4</name>
<dbReference type="RefSeq" id="WP_014447815.1">
    <property type="nucleotide sequence ID" value="NC_017093.1"/>
</dbReference>
<feature type="chain" id="PRO_5003628944" description="Lipoprotein" evidence="1">
    <location>
        <begin position="20"/>
        <end position="172"/>
    </location>
</feature>
<dbReference type="KEGG" id="ams:AMIS_77120"/>
<feature type="signal peptide" evidence="1">
    <location>
        <begin position="1"/>
        <end position="19"/>
    </location>
</feature>
<proteinExistence type="predicted"/>
<gene>
    <name evidence="2" type="ordered locus">AMIS_77120</name>
</gene>
<protein>
    <recommendedName>
        <fullName evidence="4">Lipoprotein</fullName>
    </recommendedName>
</protein>
<evidence type="ECO:0000313" key="3">
    <source>
        <dbReference type="Proteomes" id="UP000007882"/>
    </source>
</evidence>
<evidence type="ECO:0000313" key="2">
    <source>
        <dbReference type="EMBL" id="BAL92932.1"/>
    </source>
</evidence>
<dbReference type="EMBL" id="AP012319">
    <property type="protein sequence ID" value="BAL92932.1"/>
    <property type="molecule type" value="Genomic_DNA"/>
</dbReference>
<keyword evidence="3" id="KW-1185">Reference proteome</keyword>
<dbReference type="OrthoDB" id="3393005at2"/>
<reference evidence="2 3" key="1">
    <citation type="submission" date="2012-02" db="EMBL/GenBank/DDBJ databases">
        <title>Complete genome sequence of Actinoplanes missouriensis 431 (= NBRC 102363).</title>
        <authorList>
            <person name="Ohnishi Y."/>
            <person name="Ishikawa J."/>
            <person name="Sekine M."/>
            <person name="Hosoyama A."/>
            <person name="Harada T."/>
            <person name="Narita H."/>
            <person name="Hata T."/>
            <person name="Konno Y."/>
            <person name="Tutikane K."/>
            <person name="Fujita N."/>
            <person name="Horinouchi S."/>
            <person name="Hayakawa M."/>
        </authorList>
    </citation>
    <scope>NUCLEOTIDE SEQUENCE [LARGE SCALE GENOMIC DNA]</scope>
    <source>
        <strain evidence="3">ATCC 14538 / DSM 43046 / CBS 188.64 / JCM 3121 / NBRC 102363 / NCIMB 12654 / NRRL B-3342 / UNCC 431</strain>
    </source>
</reference>
<dbReference type="PROSITE" id="PS51257">
    <property type="entry name" value="PROKAR_LIPOPROTEIN"/>
    <property type="match status" value="1"/>
</dbReference>
<dbReference type="Proteomes" id="UP000007882">
    <property type="component" value="Chromosome"/>
</dbReference>
<dbReference type="STRING" id="512565.AMIS_77120"/>
<keyword evidence="1" id="KW-0732">Signal</keyword>
<sequence length="172" mass="17154">MRLVLIAALVALTVTGCGADTEKTPAPAAPGTGEGLTASGFGPYRIGQTRDELIGAQLVGALKTDEAGCATGTGSALPQKPKLRFADGRLVQIEVTAPGAATDAGLAVGAELADVTARYPDGKIIFGRPGAAWEVSDGANALLVKVTGDNVTGLVGGVAASVEKRHRTDSGC</sequence>
<dbReference type="HOGENOM" id="CLU_1552007_0_0_11"/>
<evidence type="ECO:0000256" key="1">
    <source>
        <dbReference type="SAM" id="SignalP"/>
    </source>
</evidence>
<organism evidence="2 3">
    <name type="scientific">Actinoplanes missouriensis (strain ATCC 14538 / DSM 43046 / CBS 188.64 / JCM 3121 / NBRC 102363 / NCIMB 12654 / NRRL B-3342 / UNCC 431)</name>
    <dbReference type="NCBI Taxonomy" id="512565"/>
    <lineage>
        <taxon>Bacteria</taxon>
        <taxon>Bacillati</taxon>
        <taxon>Actinomycetota</taxon>
        <taxon>Actinomycetes</taxon>
        <taxon>Micromonosporales</taxon>
        <taxon>Micromonosporaceae</taxon>
        <taxon>Actinoplanes</taxon>
    </lineage>
</organism>
<evidence type="ECO:0008006" key="4">
    <source>
        <dbReference type="Google" id="ProtNLM"/>
    </source>
</evidence>